<keyword evidence="4" id="KW-0732">Signal</keyword>
<dbReference type="PANTHER" id="PTHR44170:SF56">
    <property type="entry name" value="FIBRONECTIN TYPE-III DOMAIN-CONTAINING PROTEIN"/>
    <property type="match status" value="1"/>
</dbReference>
<dbReference type="InterPro" id="IPR003599">
    <property type="entry name" value="Ig_sub"/>
</dbReference>
<dbReference type="PROSITE" id="PS50835">
    <property type="entry name" value="IG_LIKE"/>
    <property type="match status" value="4"/>
</dbReference>
<evidence type="ECO:0000256" key="1">
    <source>
        <dbReference type="ARBA" id="ARBA00022737"/>
    </source>
</evidence>
<feature type="domain" description="Ig-like" evidence="5">
    <location>
        <begin position="21"/>
        <end position="113"/>
    </location>
</feature>
<evidence type="ECO:0000256" key="3">
    <source>
        <dbReference type="SAM" id="Phobius"/>
    </source>
</evidence>
<feature type="chain" id="PRO_5020543947" description="Protein-tyrosine-phosphatase" evidence="4">
    <location>
        <begin position="25"/>
        <end position="3130"/>
    </location>
</feature>
<dbReference type="SMART" id="SM00408">
    <property type="entry name" value="IGc2"/>
    <property type="match status" value="4"/>
</dbReference>
<feature type="domain" description="Ig-like" evidence="5">
    <location>
        <begin position="396"/>
        <end position="497"/>
    </location>
</feature>
<dbReference type="OrthoDB" id="10062932at2759"/>
<keyword evidence="8" id="KW-1185">Reference proteome</keyword>
<dbReference type="InterPro" id="IPR036116">
    <property type="entry name" value="FN3_sf"/>
</dbReference>
<dbReference type="InterPro" id="IPR013098">
    <property type="entry name" value="Ig_I-set"/>
</dbReference>
<comment type="caution">
    <text evidence="7">The sequence shown here is derived from an EMBL/GenBank/DDBJ whole genome shotgun (WGS) entry which is preliminary data.</text>
</comment>
<gene>
    <name evidence="7" type="ORF">CRM22_001512</name>
</gene>
<evidence type="ECO:0008006" key="9">
    <source>
        <dbReference type="Google" id="ProtNLM"/>
    </source>
</evidence>
<dbReference type="InterPro" id="IPR013783">
    <property type="entry name" value="Ig-like_fold"/>
</dbReference>
<proteinExistence type="predicted"/>
<dbReference type="CDD" id="cd00063">
    <property type="entry name" value="FN3"/>
    <property type="match status" value="2"/>
</dbReference>
<accession>A0A4S2MG85</accession>
<evidence type="ECO:0000256" key="2">
    <source>
        <dbReference type="ARBA" id="ARBA00023157"/>
    </source>
</evidence>
<dbReference type="InterPro" id="IPR007110">
    <property type="entry name" value="Ig-like_dom"/>
</dbReference>
<protein>
    <recommendedName>
        <fullName evidence="9">Protein-tyrosine-phosphatase</fullName>
    </recommendedName>
</protein>
<keyword evidence="3" id="KW-1133">Transmembrane helix</keyword>
<evidence type="ECO:0000259" key="5">
    <source>
        <dbReference type="PROSITE" id="PS50835"/>
    </source>
</evidence>
<feature type="domain" description="Ig-like" evidence="5">
    <location>
        <begin position="625"/>
        <end position="753"/>
    </location>
</feature>
<dbReference type="PANTHER" id="PTHR44170">
    <property type="entry name" value="PROTEIN SIDEKICK"/>
    <property type="match status" value="1"/>
</dbReference>
<sequence>MHHGGIKIICTATCIFLTLVPTLTDDPEDVLPLYFLEEPRRAIVIEGESVTLPCQTNVKNGLKTLWIKDRQTLRENITFSFRLTSITRADHGMYRCAAFNDHGGILSKQLAVEVGYLDNPPYNATRTLVDIPLGESIIFWPFFYAHSDRSSLTVSTEVNNTYSFAFPPPQARWTINNAPVTASSDVYISSMEQALVLLNVDRNLNFKVVRAQLTNGYGPMTVVQRPIFSSSYIIQTKEPPPNRSIRQLNLILAPKDVTLALQNNETGSATFECVFNARPAGALRVQWFRKRIGNRPYEQFEPISLMHQNFNFTDTKHHRTYLFDPSGFNRSITIQNIRLSNLVGYSEEYICQGYLLDSSFREQGQSSLGSDDLASPSTEFSSGPLSATARLWIHTPPVLRFGVGLKTITSSFKNGRARAAIVEGVASSDTKMVCTFENDGHPNSTISWLKNAKKVSKNDPRIFVNSDHQLVITHLQIEDAGIYQCHAQNSAGEDMLAFWLKVTSFGPQLQSGREEKTELTVLEKTKTHISCPIIGAPRPVYYWFRADRSLYTANPPRGSWDVSWLPIENSSVEFEDTKYAGIYYDDNLLHFISVSLTDAGLYRCSAVNYLGQHDAYVKLFVKARTRAVVAPPSRLSALMSDSLRLECVVLAHSQTRVQFNWLHGRPKQEHNEEHNEDVSKRKFISGAGSAQKYSSFDIAHFNRSLNVSSFGDFTEMQYGSVLTVERLSQNDAGIYVCQVISSTGNITFNTEVAVFSPPSPPDKFRILYDDGTIKMEENASESHGLAPGNLDLECLLNDENDNPPIESVILFAKQTGTYSNMSAKACKDIKEPSWSMLSLSPVNSSRSNPGKFTSKVPVKELLPGFSYCFAVAATNRLGWSELAYQENLAIFIPFQEVPPNHLPNFFTWISDKAVGLVWMTTEYESTVLKSTNYQFRYRKKENHTVRIKRASVNHPVSEVILDELEPQTEYVVKVVVCNPDGCTILGQGLNVYTARTEYVTAPTNVRVESVGANFVSVNFHSPFLTTSGEQTLLGYQFKLTCIDPPGCPSHEKARAMSDIMFPISIENNSGMHRISKDNIIMKSNLTDLSPMTLYELRIASITPNGVGPFGDEVEIFRTSESVPGPVVRLRMQTVNKTTLLVQWQDPAPLYGRILNFILKYNQLSKAGGSNQKSLITERSVLPDDLLLSKTQSLWQRIVSQTLTGPNLKHGIIKIPYNSRNTSPPVSNALHLHQVMIDNLFPDERYIVAVHAVSSSGSGPTSIVYGCTSLTDLNTTANFAMENWLHVHRKYPEYMEKAVLLYGLTFRFVGGPDVQMSKGNQISINITLELNREVRQGETIAGNLKHAFETLESFPWPVQFQSLSLLGVDFGQIREDWEDWQWNSRTSVKRLSTPTDVYSFGSLKRLNVQLLISVDQPTAFAMYRFRIWPPLYVLFDSASNVTKYDFVQHSQPTEWITSILLAPRIAPRIAYLTVIDANRLKATWQPLSLSEWNGVPGGYIVTAERSDVAISIYNNTMFHELDQDSSPRHDIVEHDRCGIRKFVKVLYDPNQNQLIIGHLQPATNYYVTIQPFSKSPKLASVVKEQKNGWTLLLGPKIFLSPGDSMPTTTSSKSVIKTWDAVPTFRPLNVTATEEGKTVHIEWIDSLEAVCHCETASYELEISSALNLTATTPVYSVKWIDTFRTEITASQFNHGITSTESPRMKRISLLKETLLVGFWRRITPTYCTKSETVHILRIRAKNRVGFGPFSDPVVIPLVQSKEKTGGRLHLKRILITQEKSEPQTHGRVLFSWLVSDQVLKGLDVKLTITWFEVDPITHLRLGATASRVLHSPPIKNEHMKHKEVLIAIDRLNVGAVYRFKLTQEPSSSMSMDVTEDYVTAYIIQEDWLMPPSRKPHPPRRWLRSNLADKETPDHTPRIDCNSAIIVLAWPAYPSSIISNLTHAGKFGPIYTAPVKNYSLQYAQLPHFVEGASAYGVSNASVLEWKEYEPAPQPGDEEQFYVFGLQPNTAYVFRTAVRTDGGRSPYSEPSAVLRTSINRPCEVPKISSVMLVWTNRTTLLRHYGVLDVPEDKHQSPCQAVQVTWLAIADKSWNGEPLFYQIVYQFWLSKDSVRHVSLVKAAKGQRILRAHLPPLPARTYIELKVIPRSFAGDGDETETILVHTGFGCPRKSKKEGLSLTYMYDESKLDGEESDLALDAQFHCVSDTASIQFKCFWKPLDVKLMLGYSLTLIPMGSMSLRDDPTQSEDSGNKSNNHTLFVPPTCTSVLIYSLEERYAKLNAGKPSDWTIEHFNTNRVTWPLRPYFRYKVVLEAILHFGTAKPHLFPPMLSPGHDNTAHCGTSFLCTAQWIPTRPVRLWSEWLTRNSLILLWTNPAEVNGQVKEYLIVRTCHRPGTDGHNSDEAFSGEKTINQSITVSQYLNGPHPGKEFHIETNVTCLFEMKARTNSVWNGGWGPTACWLVSTDSHVPVQPPKSTDDCAFPTNKVDEAQGRLLPKLLRPVVREQNAYDQIYPSAVSAAYSEERLLNKKLRPESQVIHISWDLATRGWVSVTQFLLEIRFSSQVNIWHHLSTVNHTTRTFLLHLDDIRSKIRLHEAHSHDQTDVLNVAGESTSRAQVATSFARLGLTSDSPYHTAIQIRVSAASEHCLGEVGPESNWFVVPLSPSKDILHQRWWFLLLLAFCAISTIIGLGFLFYTSVKRQNLRNSHYLARKFSGHVALDRVPDCCLSFEPCPMTTTHTNINGHRGYEKVNSLEFPLLLSERYVQPSTHCMYTSFVGSCPRSPRISELQQSPMEPWVSSPPPWDTGTLQTVDLLGLDDSPNNSRHSLELTGETTDHVLRDSQFGGKIMTRSATHHGIRISPNMQSTVTSEGISVQNFLAFKPCTVMCRISSGQRKCQAFNVIQGQPTEHKLRFDRGASCFRNNHVSENVGPFDLHRKNNAWRESSPVNPGKHVPTSIRYVFDVPAPSGLCNQELYPQTQDDVVTVHTNTQTAHRQCCSTQPAAVHTHKQFYHSESSSEEMKSQNLWNGNNALDMSEVTSQIPDGQHYAISSGQAFSAMLGQTPSCSSSVTEHSLKGLSHGIHLVTKSPEESNQFLPHFGPWISTSEVADSKKLADQWQIEQIQPTQINETGFTQV</sequence>
<keyword evidence="3" id="KW-0812">Transmembrane</keyword>
<organism evidence="7 8">
    <name type="scientific">Opisthorchis felineus</name>
    <dbReference type="NCBI Taxonomy" id="147828"/>
    <lineage>
        <taxon>Eukaryota</taxon>
        <taxon>Metazoa</taxon>
        <taxon>Spiralia</taxon>
        <taxon>Lophotrochozoa</taxon>
        <taxon>Platyhelminthes</taxon>
        <taxon>Trematoda</taxon>
        <taxon>Digenea</taxon>
        <taxon>Opisthorchiida</taxon>
        <taxon>Opisthorchiata</taxon>
        <taxon>Opisthorchiidae</taxon>
        <taxon>Opisthorchis</taxon>
    </lineage>
</organism>
<dbReference type="Pfam" id="PF13895">
    <property type="entry name" value="Ig_2"/>
    <property type="match status" value="1"/>
</dbReference>
<evidence type="ECO:0000313" key="7">
    <source>
        <dbReference type="EMBL" id="TGZ73448.1"/>
    </source>
</evidence>
<dbReference type="GO" id="GO:0098609">
    <property type="term" value="P:cell-cell adhesion"/>
    <property type="evidence" value="ECO:0007669"/>
    <property type="project" value="TreeGrafter"/>
</dbReference>
<dbReference type="Gene3D" id="2.60.40.10">
    <property type="entry name" value="Immunoglobulins"/>
    <property type="match status" value="9"/>
</dbReference>
<dbReference type="PROSITE" id="PS50853">
    <property type="entry name" value="FN3"/>
    <property type="match status" value="2"/>
</dbReference>
<feature type="domain" description="Ig-like" evidence="5">
    <location>
        <begin position="507"/>
        <end position="608"/>
    </location>
</feature>
<dbReference type="STRING" id="147828.A0A4S2MG85"/>
<dbReference type="Proteomes" id="UP000308267">
    <property type="component" value="Unassembled WGS sequence"/>
</dbReference>
<evidence type="ECO:0000313" key="8">
    <source>
        <dbReference type="Proteomes" id="UP000308267"/>
    </source>
</evidence>
<name>A0A4S2MG85_OPIFE</name>
<dbReference type="Pfam" id="PF00041">
    <property type="entry name" value="fn3"/>
    <property type="match status" value="1"/>
</dbReference>
<evidence type="ECO:0000259" key="6">
    <source>
        <dbReference type="PROSITE" id="PS50853"/>
    </source>
</evidence>
<dbReference type="SUPFAM" id="SSF48726">
    <property type="entry name" value="Immunoglobulin"/>
    <property type="match status" value="4"/>
</dbReference>
<feature type="transmembrane region" description="Helical" evidence="3">
    <location>
        <begin position="2668"/>
        <end position="2690"/>
    </location>
</feature>
<keyword evidence="1" id="KW-0677">Repeat</keyword>
<dbReference type="InterPro" id="IPR003961">
    <property type="entry name" value="FN3_dom"/>
</dbReference>
<evidence type="ECO:0000256" key="4">
    <source>
        <dbReference type="SAM" id="SignalP"/>
    </source>
</evidence>
<dbReference type="SUPFAM" id="SSF49265">
    <property type="entry name" value="Fibronectin type III"/>
    <property type="match status" value="4"/>
</dbReference>
<keyword evidence="3" id="KW-0472">Membrane</keyword>
<dbReference type="Pfam" id="PF07679">
    <property type="entry name" value="I-set"/>
    <property type="match status" value="1"/>
</dbReference>
<dbReference type="InterPro" id="IPR036179">
    <property type="entry name" value="Ig-like_dom_sf"/>
</dbReference>
<dbReference type="SMART" id="SM00060">
    <property type="entry name" value="FN3"/>
    <property type="match status" value="7"/>
</dbReference>
<feature type="domain" description="Fibronectin type-III" evidence="6">
    <location>
        <begin position="898"/>
        <end position="996"/>
    </location>
</feature>
<keyword evidence="2" id="KW-1015">Disulfide bond</keyword>
<dbReference type="SMART" id="SM00409">
    <property type="entry name" value="IG"/>
    <property type="match status" value="4"/>
</dbReference>
<feature type="domain" description="Fibronectin type-III" evidence="6">
    <location>
        <begin position="1001"/>
        <end position="1121"/>
    </location>
</feature>
<dbReference type="EMBL" id="SJOL01002708">
    <property type="protein sequence ID" value="TGZ73448.1"/>
    <property type="molecule type" value="Genomic_DNA"/>
</dbReference>
<reference evidence="7 8" key="1">
    <citation type="journal article" date="2019" name="BMC Genomics">
        <title>New insights from Opisthorchis felineus genome: update on genomics of the epidemiologically important liver flukes.</title>
        <authorList>
            <person name="Ershov N.I."/>
            <person name="Mordvinov V.A."/>
            <person name="Prokhortchouk E.B."/>
            <person name="Pakharukova M.Y."/>
            <person name="Gunbin K.V."/>
            <person name="Ustyantsev K."/>
            <person name="Genaev M.A."/>
            <person name="Blinov A.G."/>
            <person name="Mazur A."/>
            <person name="Boulygina E."/>
            <person name="Tsygankova S."/>
            <person name="Khrameeva E."/>
            <person name="Chekanov N."/>
            <person name="Fan G."/>
            <person name="Xiao A."/>
            <person name="Zhang H."/>
            <person name="Xu X."/>
            <person name="Yang H."/>
            <person name="Solovyev V."/>
            <person name="Lee S.M."/>
            <person name="Liu X."/>
            <person name="Afonnikov D.A."/>
            <person name="Skryabin K.G."/>
        </authorList>
    </citation>
    <scope>NUCLEOTIDE SEQUENCE [LARGE SCALE GENOMIC DNA]</scope>
    <source>
        <strain evidence="7">AK-0245</strain>
        <tissue evidence="7">Whole organism</tissue>
    </source>
</reference>
<dbReference type="InterPro" id="IPR003598">
    <property type="entry name" value="Ig_sub2"/>
</dbReference>
<feature type="signal peptide" evidence="4">
    <location>
        <begin position="1"/>
        <end position="24"/>
    </location>
</feature>